<dbReference type="InterPro" id="IPR036890">
    <property type="entry name" value="HATPase_C_sf"/>
</dbReference>
<evidence type="ECO:0000259" key="7">
    <source>
        <dbReference type="PROSITE" id="PS50110"/>
    </source>
</evidence>
<keyword evidence="9" id="KW-1185">Reference proteome</keyword>
<dbReference type="SMART" id="SM00448">
    <property type="entry name" value="REC"/>
    <property type="match status" value="1"/>
</dbReference>
<dbReference type="RefSeq" id="WP_193114057.1">
    <property type="nucleotide sequence ID" value="NZ_CP041165.1"/>
</dbReference>
<dbReference type="EC" id="2.7.13.3" evidence="2"/>
<dbReference type="SUPFAM" id="SSF47384">
    <property type="entry name" value="Homodimeric domain of signal transducing histidine kinase"/>
    <property type="match status" value="1"/>
</dbReference>
<dbReference type="Pfam" id="PF00072">
    <property type="entry name" value="Response_reg"/>
    <property type="match status" value="1"/>
</dbReference>
<dbReference type="CDD" id="cd17546">
    <property type="entry name" value="REC_hyHK_CKI1_RcsC-like"/>
    <property type="match status" value="1"/>
</dbReference>
<dbReference type="InterPro" id="IPR003661">
    <property type="entry name" value="HisK_dim/P_dom"/>
</dbReference>
<keyword evidence="4" id="KW-0902">Two-component regulatory system</keyword>
<dbReference type="InterPro" id="IPR036097">
    <property type="entry name" value="HisK_dim/P_sf"/>
</dbReference>
<feature type="domain" description="Histidine kinase" evidence="6">
    <location>
        <begin position="175"/>
        <end position="393"/>
    </location>
</feature>
<proteinExistence type="predicted"/>
<evidence type="ECO:0000259" key="6">
    <source>
        <dbReference type="PROSITE" id="PS50109"/>
    </source>
</evidence>
<dbReference type="PANTHER" id="PTHR45339">
    <property type="entry name" value="HYBRID SIGNAL TRANSDUCTION HISTIDINE KINASE J"/>
    <property type="match status" value="1"/>
</dbReference>
<dbReference type="Proteomes" id="UP000593910">
    <property type="component" value="Chromosome"/>
</dbReference>
<dbReference type="KEGG" id="smax:FJR03_02305"/>
<reference evidence="8 9" key="1">
    <citation type="submission" date="2019-06" db="EMBL/GenBank/DDBJ databases">
        <title>Sulfurimonas gotlandica sp. nov., a chemoautotrophic and psychrotolerant epsilonproteobacterium isolated from a pelagic redoxcline, and an emended description of the genus Sulfurimonas.</title>
        <authorList>
            <person name="Wang S."/>
            <person name="Jiang L."/>
            <person name="Shao Z."/>
        </authorList>
    </citation>
    <scope>NUCLEOTIDE SEQUENCE [LARGE SCALE GENOMIC DNA]</scope>
    <source>
        <strain evidence="8 9">B2</strain>
    </source>
</reference>
<dbReference type="Pfam" id="PF00512">
    <property type="entry name" value="HisKA"/>
    <property type="match status" value="1"/>
</dbReference>
<evidence type="ECO:0000313" key="9">
    <source>
        <dbReference type="Proteomes" id="UP000593910"/>
    </source>
</evidence>
<dbReference type="Pfam" id="PF02518">
    <property type="entry name" value="HATPase_c"/>
    <property type="match status" value="1"/>
</dbReference>
<dbReference type="InterPro" id="IPR001789">
    <property type="entry name" value="Sig_transdc_resp-reg_receiver"/>
</dbReference>
<dbReference type="AlphaFoldDB" id="A0A7M1ATB1"/>
<feature type="domain" description="Response regulatory" evidence="7">
    <location>
        <begin position="534"/>
        <end position="652"/>
    </location>
</feature>
<dbReference type="GO" id="GO:0000155">
    <property type="term" value="F:phosphorelay sensor kinase activity"/>
    <property type="evidence" value="ECO:0007669"/>
    <property type="project" value="InterPro"/>
</dbReference>
<comment type="catalytic activity">
    <reaction evidence="1">
        <text>ATP + protein L-histidine = ADP + protein N-phospho-L-histidine.</text>
        <dbReference type="EC" id="2.7.13.3"/>
    </reaction>
</comment>
<gene>
    <name evidence="8" type="ORF">FJR03_02305</name>
</gene>
<organism evidence="8 9">
    <name type="scientific">Sulfurimonas marina</name>
    <dbReference type="NCBI Taxonomy" id="2590551"/>
    <lineage>
        <taxon>Bacteria</taxon>
        <taxon>Pseudomonadati</taxon>
        <taxon>Campylobacterota</taxon>
        <taxon>Epsilonproteobacteria</taxon>
        <taxon>Campylobacterales</taxon>
        <taxon>Sulfurimonadaceae</taxon>
        <taxon>Sulfurimonas</taxon>
    </lineage>
</organism>
<dbReference type="EMBL" id="CP041165">
    <property type="protein sequence ID" value="QOP40636.1"/>
    <property type="molecule type" value="Genomic_DNA"/>
</dbReference>
<dbReference type="PROSITE" id="PS50109">
    <property type="entry name" value="HIS_KIN"/>
    <property type="match status" value="1"/>
</dbReference>
<evidence type="ECO:0000313" key="8">
    <source>
        <dbReference type="EMBL" id="QOP40636.1"/>
    </source>
</evidence>
<dbReference type="Gene3D" id="3.40.50.2300">
    <property type="match status" value="1"/>
</dbReference>
<dbReference type="SMART" id="SM00387">
    <property type="entry name" value="HATPase_c"/>
    <property type="match status" value="1"/>
</dbReference>
<evidence type="ECO:0000256" key="5">
    <source>
        <dbReference type="PROSITE-ProRule" id="PRU00169"/>
    </source>
</evidence>
<evidence type="ECO:0000256" key="4">
    <source>
        <dbReference type="ARBA" id="ARBA00023012"/>
    </source>
</evidence>
<dbReference type="CDD" id="cd00082">
    <property type="entry name" value="HisKA"/>
    <property type="match status" value="1"/>
</dbReference>
<dbReference type="InterPro" id="IPR005467">
    <property type="entry name" value="His_kinase_dom"/>
</dbReference>
<protein>
    <recommendedName>
        <fullName evidence="2">histidine kinase</fullName>
        <ecNumber evidence="2">2.7.13.3</ecNumber>
    </recommendedName>
</protein>
<dbReference type="InterPro" id="IPR003594">
    <property type="entry name" value="HATPase_dom"/>
</dbReference>
<dbReference type="PANTHER" id="PTHR45339:SF1">
    <property type="entry name" value="HYBRID SIGNAL TRANSDUCTION HISTIDINE KINASE J"/>
    <property type="match status" value="1"/>
</dbReference>
<evidence type="ECO:0000256" key="3">
    <source>
        <dbReference type="ARBA" id="ARBA00022553"/>
    </source>
</evidence>
<name>A0A7M1ATB1_9BACT</name>
<sequence length="656" mass="74650">MGFFSIFSSNKTANEPKDIVRTQETFHSGLEASLGREFFLEVADENEDMLLYFLQGTGWIGANETFLKKMNYHDISDFNRENESIRDIFLNESEEIFTESDKSWLDYIRKYKKDGYRVSILDKNSSDVIMIDAKAYQSKLNSRMYVLHLKDVTDIYKAEQKTKEIEKLKTKFLANIGHEFRTPMNGILGFVDLLEHTHLDSQQSEYINMIHRSSKSLMTNIETLLDLAQLQSGRLELSNEPFNLLPLVEMLSYSFCKQGKEKGIKVMSFVDPKIPEELNSDSKKIMQILNALASNAIKFTPRGGKVIIEVKLLKRQQNGDCSIGFSVKDTGQGISEEQIALINEPFTPGNQADERLGVGLSLSSGLVKLLGSDLRITSDSSGTYVNFVLNFKNSSGQNYKMMPKKKVKVLLLDQSKIEEANFLTIYLRAFALDVVKSNQLDEHVYEDVDALYIVANQNDSSWILELGTYFKKIPVSILLDENEKLQTKLTHIVDDVINKPLLPSYMAKHLYAMNNIEMHIEEKEEFSIKDENITALVVEDNMINQRLIKLLLQGYNIDVETAANGLEAVQQYKKHNFDIVFMDIDMPQMNGIVATKEIKAVMSLGAKKTPIVALTALSMDGDREMILSEGLDDYLSKPLTRDKLELILEKHLKVHV</sequence>
<dbReference type="Gene3D" id="1.10.287.130">
    <property type="match status" value="1"/>
</dbReference>
<feature type="modified residue" description="4-aspartylphosphate" evidence="5">
    <location>
        <position position="583"/>
    </location>
</feature>
<keyword evidence="3 5" id="KW-0597">Phosphoprotein</keyword>
<dbReference type="SUPFAM" id="SSF55874">
    <property type="entry name" value="ATPase domain of HSP90 chaperone/DNA topoisomerase II/histidine kinase"/>
    <property type="match status" value="1"/>
</dbReference>
<dbReference type="InterPro" id="IPR011006">
    <property type="entry name" value="CheY-like_superfamily"/>
</dbReference>
<evidence type="ECO:0000256" key="1">
    <source>
        <dbReference type="ARBA" id="ARBA00000085"/>
    </source>
</evidence>
<accession>A0A7M1ATB1</accession>
<dbReference type="Gene3D" id="3.30.565.10">
    <property type="entry name" value="Histidine kinase-like ATPase, C-terminal domain"/>
    <property type="match status" value="1"/>
</dbReference>
<evidence type="ECO:0000256" key="2">
    <source>
        <dbReference type="ARBA" id="ARBA00012438"/>
    </source>
</evidence>
<dbReference type="SUPFAM" id="SSF52172">
    <property type="entry name" value="CheY-like"/>
    <property type="match status" value="1"/>
</dbReference>
<dbReference type="PROSITE" id="PS50110">
    <property type="entry name" value="RESPONSE_REGULATORY"/>
    <property type="match status" value="1"/>
</dbReference>
<dbReference type="SMART" id="SM00388">
    <property type="entry name" value="HisKA"/>
    <property type="match status" value="1"/>
</dbReference>